<proteinExistence type="predicted"/>
<feature type="signal peptide" evidence="1">
    <location>
        <begin position="1"/>
        <end position="20"/>
    </location>
</feature>
<comment type="caution">
    <text evidence="2">The sequence shown here is derived from an EMBL/GenBank/DDBJ whole genome shotgun (WGS) entry which is preliminary data.</text>
</comment>
<evidence type="ECO:0000313" key="3">
    <source>
        <dbReference type="Proteomes" id="UP000308181"/>
    </source>
</evidence>
<accession>A0A4U1C1W8</accession>
<gene>
    <name evidence="2" type="ORF">FA046_08225</name>
</gene>
<sequence length="204" mass="22655">MRKKLFHLFILIGLSSTAFAQSGFINYKGEGNVVTNAGETLTGTVYYALSSPRRVSIKLVDGTEKKFDYDDTKSFIVGEKQYHAIKIKTLGNPNTFAQLLNPQSSSFIKVYKNETQPTIVVGGDYTVTTTHFIGVTGEEVAYDTGDLKLTPFNKKMAEIVKACPELAKKIADKENGYKVGLISNDIFRVPVYLRIAQEYDACNK</sequence>
<reference evidence="2 3" key="1">
    <citation type="submission" date="2019-04" db="EMBL/GenBank/DDBJ databases">
        <title>Pedobacter sp. AR-3-17 sp. nov., isolated from Arctic soil.</title>
        <authorList>
            <person name="Dahal R.H."/>
            <person name="Kim D.-U."/>
        </authorList>
    </citation>
    <scope>NUCLEOTIDE SEQUENCE [LARGE SCALE GENOMIC DNA]</scope>
    <source>
        <strain evidence="2 3">AR-3-17</strain>
    </source>
</reference>
<organism evidence="2 3">
    <name type="scientific">Pedobacter cryophilus</name>
    <dbReference type="NCBI Taxonomy" id="2571271"/>
    <lineage>
        <taxon>Bacteria</taxon>
        <taxon>Pseudomonadati</taxon>
        <taxon>Bacteroidota</taxon>
        <taxon>Sphingobacteriia</taxon>
        <taxon>Sphingobacteriales</taxon>
        <taxon>Sphingobacteriaceae</taxon>
        <taxon>Pedobacter</taxon>
    </lineage>
</organism>
<keyword evidence="3" id="KW-1185">Reference proteome</keyword>
<name>A0A4U1C1W8_9SPHI</name>
<keyword evidence="1" id="KW-0732">Signal</keyword>
<evidence type="ECO:0000313" key="2">
    <source>
        <dbReference type="EMBL" id="TKB99085.1"/>
    </source>
</evidence>
<dbReference type="AlphaFoldDB" id="A0A4U1C1W8"/>
<dbReference type="Proteomes" id="UP000308181">
    <property type="component" value="Unassembled WGS sequence"/>
</dbReference>
<evidence type="ECO:0008006" key="4">
    <source>
        <dbReference type="Google" id="ProtNLM"/>
    </source>
</evidence>
<dbReference type="RefSeq" id="WP_136825896.1">
    <property type="nucleotide sequence ID" value="NZ_SWBP01000002.1"/>
</dbReference>
<evidence type="ECO:0000256" key="1">
    <source>
        <dbReference type="SAM" id="SignalP"/>
    </source>
</evidence>
<dbReference type="EMBL" id="SWBP01000002">
    <property type="protein sequence ID" value="TKB99085.1"/>
    <property type="molecule type" value="Genomic_DNA"/>
</dbReference>
<dbReference type="OrthoDB" id="980032at2"/>
<protein>
    <recommendedName>
        <fullName evidence="4">DUF4369 domain-containing protein</fullName>
    </recommendedName>
</protein>
<feature type="chain" id="PRO_5020659869" description="DUF4369 domain-containing protein" evidence="1">
    <location>
        <begin position="21"/>
        <end position="204"/>
    </location>
</feature>